<organism evidence="3 4">
    <name type="scientific">Roseospira marina</name>
    <dbReference type="NCBI Taxonomy" id="140057"/>
    <lineage>
        <taxon>Bacteria</taxon>
        <taxon>Pseudomonadati</taxon>
        <taxon>Pseudomonadota</taxon>
        <taxon>Alphaproteobacteria</taxon>
        <taxon>Rhodospirillales</taxon>
        <taxon>Rhodospirillaceae</taxon>
        <taxon>Roseospira</taxon>
    </lineage>
</organism>
<evidence type="ECO:0000313" key="3">
    <source>
        <dbReference type="EMBL" id="KAA5606687.1"/>
    </source>
</evidence>
<dbReference type="OrthoDB" id="7358483at2"/>
<evidence type="ECO:0000256" key="1">
    <source>
        <dbReference type="SAM" id="MobiDB-lite"/>
    </source>
</evidence>
<feature type="transmembrane region" description="Helical" evidence="2">
    <location>
        <begin position="80"/>
        <end position="100"/>
    </location>
</feature>
<dbReference type="AlphaFoldDB" id="A0A5M6IFH8"/>
<reference evidence="3 4" key="1">
    <citation type="submission" date="2019-09" db="EMBL/GenBank/DDBJ databases">
        <title>Genome sequence of Roseospira marina, one of the more divergent members of the non-sulfur purple photosynthetic bacterial family, the Rhodospirillaceae.</title>
        <authorList>
            <person name="Meyer T."/>
            <person name="Kyndt J."/>
        </authorList>
    </citation>
    <scope>NUCLEOTIDE SEQUENCE [LARGE SCALE GENOMIC DNA]</scope>
    <source>
        <strain evidence="3 4">DSM 15113</strain>
    </source>
</reference>
<keyword evidence="2" id="KW-1133">Transmembrane helix</keyword>
<feature type="transmembrane region" description="Helical" evidence="2">
    <location>
        <begin position="9"/>
        <end position="27"/>
    </location>
</feature>
<accession>A0A5M6IFH8</accession>
<dbReference type="EMBL" id="VWPJ01000003">
    <property type="protein sequence ID" value="KAA5606687.1"/>
    <property type="molecule type" value="Genomic_DNA"/>
</dbReference>
<feature type="transmembrane region" description="Helical" evidence="2">
    <location>
        <begin position="52"/>
        <end position="73"/>
    </location>
</feature>
<dbReference type="Proteomes" id="UP000324065">
    <property type="component" value="Unassembled WGS sequence"/>
</dbReference>
<keyword evidence="4" id="KW-1185">Reference proteome</keyword>
<comment type="caution">
    <text evidence="3">The sequence shown here is derived from an EMBL/GenBank/DDBJ whole genome shotgun (WGS) entry which is preliminary data.</text>
</comment>
<keyword evidence="2" id="KW-0472">Membrane</keyword>
<evidence type="ECO:0000256" key="2">
    <source>
        <dbReference type="SAM" id="Phobius"/>
    </source>
</evidence>
<keyword evidence="2" id="KW-0812">Transmembrane</keyword>
<gene>
    <name evidence="3" type="ORF">F1188_04975</name>
</gene>
<sequence>MHRPSRDTLISYIIGAALIVPMILPVLDNIEEGRRLLEVGALSARDRLRPNGLGPVSGLMLYVFATPIAITLSRTLRTKLVMIAGLVVLSLAVSSITTTIEQGDVVLGLSAAWLTLATVAAIALLAWRHHAHGEAAMRKRAEDLVAIVRDEVDQSRVSSADQVAAQVAATQDDDFRDVDLAEKMALAAIWQSAVDGGFKTFDRRVLRALASVRSDMSGNASVDPHGLGLAVLDRIVDRARRHLRQDRPRHGNTAGYGTPQAGGR</sequence>
<proteinExistence type="predicted"/>
<evidence type="ECO:0000313" key="4">
    <source>
        <dbReference type="Proteomes" id="UP000324065"/>
    </source>
</evidence>
<dbReference type="RefSeq" id="WP_150061288.1">
    <property type="nucleotide sequence ID" value="NZ_JACHII010000005.1"/>
</dbReference>
<feature type="transmembrane region" description="Helical" evidence="2">
    <location>
        <begin position="106"/>
        <end position="127"/>
    </location>
</feature>
<feature type="region of interest" description="Disordered" evidence="1">
    <location>
        <begin position="242"/>
        <end position="264"/>
    </location>
</feature>
<name>A0A5M6IFH8_9PROT</name>
<protein>
    <submittedName>
        <fullName evidence="3">Uncharacterized protein</fullName>
    </submittedName>
</protein>